<keyword evidence="1" id="KW-0547">Nucleotide-binding</keyword>
<dbReference type="EMBL" id="DS117197">
    <property type="protein sequence ID" value="EAX81837.1"/>
    <property type="molecule type" value="Genomic_DNA"/>
</dbReference>
<dbReference type="PANTHER" id="PTHR47978">
    <property type="match status" value="1"/>
</dbReference>
<dbReference type="InParanoid" id="A2GLY1"/>
<dbReference type="SMART" id="SM00174">
    <property type="entry name" value="RHO"/>
    <property type="match status" value="1"/>
</dbReference>
<evidence type="ECO:0000313" key="3">
    <source>
        <dbReference type="EMBL" id="EAX81837.1"/>
    </source>
</evidence>
<dbReference type="FunFam" id="3.40.50.300:FF:000808">
    <property type="entry name" value="Small GTP-binding protein, putative"/>
    <property type="match status" value="1"/>
</dbReference>
<evidence type="ECO:0000256" key="2">
    <source>
        <dbReference type="SAM" id="MobiDB-lite"/>
    </source>
</evidence>
<dbReference type="NCBIfam" id="TIGR00231">
    <property type="entry name" value="small_GTP"/>
    <property type="match status" value="1"/>
</dbReference>
<evidence type="ECO:0000256" key="1">
    <source>
        <dbReference type="ARBA" id="ARBA00022741"/>
    </source>
</evidence>
<dbReference type="InterPro" id="IPR005225">
    <property type="entry name" value="Small_GTP-bd"/>
</dbReference>
<dbReference type="VEuPathDB" id="TrichDB:TVAGG3_0207370"/>
<dbReference type="InterPro" id="IPR027417">
    <property type="entry name" value="P-loop_NTPase"/>
</dbReference>
<sequence>MLGDSRVGKTSLHNRYHLKKWDPNSAATISAVCLKTDLTIDNVNFDFCVWDTAGQEKFRSICPIYYRYAHVALIVFDLTSSSTFEMVKFWVKELRSQGPIGIPIVILANKYDRKDEVETYPQENDLIEYKNSIGADCFYMSALTGYNVDEAFLHAAKIGLKFYQEQQLVSMPQPPKSSTLESTNQAAPQQEKACC</sequence>
<dbReference type="GO" id="GO:0003924">
    <property type="term" value="F:GTPase activity"/>
    <property type="evidence" value="ECO:0000318"/>
    <property type="project" value="GO_Central"/>
</dbReference>
<name>A2GLY1_TRIV3</name>
<dbReference type="SMART" id="SM00176">
    <property type="entry name" value="RAN"/>
    <property type="match status" value="1"/>
</dbReference>
<dbReference type="GO" id="GO:0006886">
    <property type="term" value="P:intracellular protein transport"/>
    <property type="evidence" value="ECO:0000318"/>
    <property type="project" value="GO_Central"/>
</dbReference>
<accession>A2GLY1</accession>
<dbReference type="InterPro" id="IPR001806">
    <property type="entry name" value="Small_GTPase"/>
</dbReference>
<dbReference type="PROSITE" id="PS51419">
    <property type="entry name" value="RAB"/>
    <property type="match status" value="1"/>
</dbReference>
<dbReference type="Gene3D" id="3.40.50.300">
    <property type="entry name" value="P-loop containing nucleotide triphosphate hydrolases"/>
    <property type="match status" value="1"/>
</dbReference>
<gene>
    <name evidence="3" type="ORF">TVAG_308420</name>
</gene>
<dbReference type="KEGG" id="tva:4739465"/>
<dbReference type="GO" id="GO:0006897">
    <property type="term" value="P:endocytosis"/>
    <property type="evidence" value="ECO:0000318"/>
    <property type="project" value="GO_Central"/>
</dbReference>
<dbReference type="SUPFAM" id="SSF52540">
    <property type="entry name" value="P-loop containing nucleoside triphosphate hydrolases"/>
    <property type="match status" value="1"/>
</dbReference>
<dbReference type="AlphaFoldDB" id="A2GLY1"/>
<reference evidence="3" key="2">
    <citation type="journal article" date="2007" name="Science">
        <title>Draft genome sequence of the sexually transmitted pathogen Trichomonas vaginalis.</title>
        <authorList>
            <person name="Carlton J.M."/>
            <person name="Hirt R.P."/>
            <person name="Silva J.C."/>
            <person name="Delcher A.L."/>
            <person name="Schatz M."/>
            <person name="Zhao Q."/>
            <person name="Wortman J.R."/>
            <person name="Bidwell S.L."/>
            <person name="Alsmark U.C.M."/>
            <person name="Besteiro S."/>
            <person name="Sicheritz-Ponten T."/>
            <person name="Noel C.J."/>
            <person name="Dacks J.B."/>
            <person name="Foster P.G."/>
            <person name="Simillion C."/>
            <person name="Van de Peer Y."/>
            <person name="Miranda-Saavedra D."/>
            <person name="Barton G.J."/>
            <person name="Westrop G.D."/>
            <person name="Mueller S."/>
            <person name="Dessi D."/>
            <person name="Fiori P.L."/>
            <person name="Ren Q."/>
            <person name="Paulsen I."/>
            <person name="Zhang H."/>
            <person name="Bastida-Corcuera F.D."/>
            <person name="Simoes-Barbosa A."/>
            <person name="Brown M.T."/>
            <person name="Hayes R.D."/>
            <person name="Mukherjee M."/>
            <person name="Okumura C.Y."/>
            <person name="Schneider R."/>
            <person name="Smith A.J."/>
            <person name="Vanacova S."/>
            <person name="Villalvazo M."/>
            <person name="Haas B.J."/>
            <person name="Pertea M."/>
            <person name="Feldblyum T.V."/>
            <person name="Utterback T.R."/>
            <person name="Shu C.L."/>
            <person name="Osoegawa K."/>
            <person name="de Jong P.J."/>
            <person name="Hrdy I."/>
            <person name="Horvathova L."/>
            <person name="Zubacova Z."/>
            <person name="Dolezal P."/>
            <person name="Malik S.B."/>
            <person name="Logsdon J.M. Jr."/>
            <person name="Henze K."/>
            <person name="Gupta A."/>
            <person name="Wang C.C."/>
            <person name="Dunne R.L."/>
            <person name="Upcroft J.A."/>
            <person name="Upcroft P."/>
            <person name="White O."/>
            <person name="Salzberg S.L."/>
            <person name="Tang P."/>
            <person name="Chiu C.-H."/>
            <person name="Lee Y.-S."/>
            <person name="Embley T.M."/>
            <person name="Coombs G.H."/>
            <person name="Mottram J.C."/>
            <person name="Tachezy J."/>
            <person name="Fraser-Liggett C.M."/>
            <person name="Johnson P.J."/>
        </authorList>
    </citation>
    <scope>NUCLEOTIDE SEQUENCE [LARGE SCALE GENOMIC DNA]</scope>
    <source>
        <strain evidence="3">G3</strain>
    </source>
</reference>
<dbReference type="GO" id="GO:0012505">
    <property type="term" value="C:endomembrane system"/>
    <property type="evidence" value="ECO:0000318"/>
    <property type="project" value="GO_Central"/>
</dbReference>
<dbReference type="Proteomes" id="UP000001542">
    <property type="component" value="Unassembled WGS sequence"/>
</dbReference>
<feature type="compositionally biased region" description="Polar residues" evidence="2">
    <location>
        <begin position="172"/>
        <end position="188"/>
    </location>
</feature>
<dbReference type="Pfam" id="PF00071">
    <property type="entry name" value="Ras"/>
    <property type="match status" value="1"/>
</dbReference>
<protein>
    <submittedName>
        <fullName evidence="3">Small GTP-binding protein, putative</fullName>
    </submittedName>
</protein>
<dbReference type="GO" id="GO:0005525">
    <property type="term" value="F:GTP binding"/>
    <property type="evidence" value="ECO:0007669"/>
    <property type="project" value="InterPro"/>
</dbReference>
<reference evidence="3" key="1">
    <citation type="submission" date="2006-10" db="EMBL/GenBank/DDBJ databases">
        <authorList>
            <person name="Amadeo P."/>
            <person name="Zhao Q."/>
            <person name="Wortman J."/>
            <person name="Fraser-Liggett C."/>
            <person name="Carlton J."/>
        </authorList>
    </citation>
    <scope>NUCLEOTIDE SEQUENCE</scope>
    <source>
        <strain evidence="3">G3</strain>
    </source>
</reference>
<evidence type="ECO:0000313" key="4">
    <source>
        <dbReference type="Proteomes" id="UP000001542"/>
    </source>
</evidence>
<dbReference type="SMART" id="SM00175">
    <property type="entry name" value="RAB"/>
    <property type="match status" value="1"/>
</dbReference>
<proteinExistence type="predicted"/>
<dbReference type="SMR" id="A2GLY1"/>
<keyword evidence="4" id="KW-1185">Reference proteome</keyword>
<dbReference type="CDD" id="cd00154">
    <property type="entry name" value="Rab"/>
    <property type="match status" value="1"/>
</dbReference>
<dbReference type="SMART" id="SM00173">
    <property type="entry name" value="RAS"/>
    <property type="match status" value="1"/>
</dbReference>
<dbReference type="RefSeq" id="XP_001294767.1">
    <property type="nucleotide sequence ID" value="XM_001294766.1"/>
</dbReference>
<dbReference type="PRINTS" id="PR00449">
    <property type="entry name" value="RASTRNSFRMNG"/>
</dbReference>
<feature type="region of interest" description="Disordered" evidence="2">
    <location>
        <begin position="172"/>
        <end position="195"/>
    </location>
</feature>
<dbReference type="VEuPathDB" id="TrichDB:TVAG_166190"/>
<dbReference type="OrthoDB" id="10461322at2759"/>
<organism evidence="3 4">
    <name type="scientific">Trichomonas vaginalis (strain ATCC PRA-98 / G3)</name>
    <dbReference type="NCBI Taxonomy" id="412133"/>
    <lineage>
        <taxon>Eukaryota</taxon>
        <taxon>Metamonada</taxon>
        <taxon>Parabasalia</taxon>
        <taxon>Trichomonadida</taxon>
        <taxon>Trichomonadidae</taxon>
        <taxon>Trichomonas</taxon>
    </lineage>
</organism>
<dbReference type="STRING" id="5722.A2GLY1"/>